<proteinExistence type="predicted"/>
<keyword evidence="1" id="KW-0812">Transmembrane</keyword>
<accession>Q6AN12</accession>
<dbReference type="KEGG" id="dps:DP1533"/>
<dbReference type="InterPro" id="IPR012495">
    <property type="entry name" value="TadE-like_dom"/>
</dbReference>
<keyword evidence="4" id="KW-1185">Reference proteome</keyword>
<dbReference type="Pfam" id="PF07811">
    <property type="entry name" value="TadE"/>
    <property type="match status" value="1"/>
</dbReference>
<dbReference type="eggNOG" id="COG4961">
    <property type="taxonomic scope" value="Bacteria"/>
</dbReference>
<keyword evidence="1" id="KW-0472">Membrane</keyword>
<evidence type="ECO:0000313" key="3">
    <source>
        <dbReference type="EMBL" id="CAG36262.1"/>
    </source>
</evidence>
<dbReference type="OrthoDB" id="6165442at2"/>
<dbReference type="RefSeq" id="WP_011188774.1">
    <property type="nucleotide sequence ID" value="NC_006138.1"/>
</dbReference>
<sequence length="158" mass="16976">MKNRSDQGVSAIEFALVLPLLLILVFGIIEFSFLLFDKAVITNASREGARAGIVYSTDGENPIQVSDDTIRAVVRDYVNDDGGSSSLISLGSAGPQTLQDGDIAITRADPDGDGVEDLTVRVTYTYTFLLFPNMAALVGGNFQLLTVPLIGETLMRME</sequence>
<evidence type="ECO:0000256" key="1">
    <source>
        <dbReference type="SAM" id="Phobius"/>
    </source>
</evidence>
<protein>
    <recommendedName>
        <fullName evidence="2">TadE-like domain-containing protein</fullName>
    </recommendedName>
</protein>
<reference evidence="4" key="1">
    <citation type="journal article" date="2004" name="Environ. Microbiol.">
        <title>The genome of Desulfotalea psychrophila, a sulfate-reducing bacterium from permanently cold Arctic sediments.</title>
        <authorList>
            <person name="Rabus R."/>
            <person name="Ruepp A."/>
            <person name="Frickey T."/>
            <person name="Rattei T."/>
            <person name="Fartmann B."/>
            <person name="Stark M."/>
            <person name="Bauer M."/>
            <person name="Zibat A."/>
            <person name="Lombardot T."/>
            <person name="Becker I."/>
            <person name="Amann J."/>
            <person name="Gellner K."/>
            <person name="Teeling H."/>
            <person name="Leuschner W.D."/>
            <person name="Gloeckner F.-O."/>
            <person name="Lupas A.N."/>
            <person name="Amann R."/>
            <person name="Klenk H.-P."/>
        </authorList>
    </citation>
    <scope>NUCLEOTIDE SEQUENCE [LARGE SCALE GENOMIC DNA]</scope>
    <source>
        <strain evidence="4">DSM 12343 / LSv54</strain>
    </source>
</reference>
<organism evidence="3 4">
    <name type="scientific">Desulfotalea psychrophila (strain LSv54 / DSM 12343)</name>
    <dbReference type="NCBI Taxonomy" id="177439"/>
    <lineage>
        <taxon>Bacteria</taxon>
        <taxon>Pseudomonadati</taxon>
        <taxon>Thermodesulfobacteriota</taxon>
        <taxon>Desulfobulbia</taxon>
        <taxon>Desulfobulbales</taxon>
        <taxon>Desulfocapsaceae</taxon>
        <taxon>Desulfotalea</taxon>
    </lineage>
</organism>
<feature type="transmembrane region" description="Helical" evidence="1">
    <location>
        <begin position="12"/>
        <end position="36"/>
    </location>
</feature>
<feature type="domain" description="TadE-like" evidence="2">
    <location>
        <begin position="8"/>
        <end position="50"/>
    </location>
</feature>
<dbReference type="STRING" id="177439.DP1533"/>
<dbReference type="AlphaFoldDB" id="Q6AN12"/>
<dbReference type="HOGENOM" id="CLU_122851_0_0_7"/>
<name>Q6AN12_DESPS</name>
<dbReference type="EMBL" id="CR522870">
    <property type="protein sequence ID" value="CAG36262.1"/>
    <property type="molecule type" value="Genomic_DNA"/>
</dbReference>
<evidence type="ECO:0000313" key="4">
    <source>
        <dbReference type="Proteomes" id="UP000000602"/>
    </source>
</evidence>
<evidence type="ECO:0000259" key="2">
    <source>
        <dbReference type="Pfam" id="PF07811"/>
    </source>
</evidence>
<gene>
    <name evidence="3" type="ordered locus">DP1533</name>
</gene>
<keyword evidence="1" id="KW-1133">Transmembrane helix</keyword>
<dbReference type="Proteomes" id="UP000000602">
    <property type="component" value="Chromosome"/>
</dbReference>